<reference evidence="2" key="2">
    <citation type="submission" date="2015-06" db="UniProtKB">
        <authorList>
            <consortium name="EnsemblPlants"/>
        </authorList>
    </citation>
    <scope>IDENTIFICATION</scope>
</reference>
<feature type="region of interest" description="Disordered" evidence="1">
    <location>
        <begin position="155"/>
        <end position="212"/>
    </location>
</feature>
<proteinExistence type="predicted"/>
<dbReference type="HOGENOM" id="CLU_1362273_0_0_1"/>
<dbReference type="AlphaFoldDB" id="A0A0E0QGL6"/>
<reference evidence="3" key="1">
    <citation type="submission" date="2013-06" db="EMBL/GenBank/DDBJ databases">
        <authorList>
            <person name="Zhao Q."/>
        </authorList>
    </citation>
    <scope>NUCLEOTIDE SEQUENCE</scope>
    <source>
        <strain evidence="3">cv. W1943</strain>
    </source>
</reference>
<protein>
    <submittedName>
        <fullName evidence="2">Uncharacterized protein</fullName>
    </submittedName>
</protein>
<dbReference type="OMA" id="SPICHLL"/>
<organism evidence="2 3">
    <name type="scientific">Oryza rufipogon</name>
    <name type="common">Brownbeard rice</name>
    <name type="synonym">Asian wild rice</name>
    <dbReference type="NCBI Taxonomy" id="4529"/>
    <lineage>
        <taxon>Eukaryota</taxon>
        <taxon>Viridiplantae</taxon>
        <taxon>Streptophyta</taxon>
        <taxon>Embryophyta</taxon>
        <taxon>Tracheophyta</taxon>
        <taxon>Spermatophyta</taxon>
        <taxon>Magnoliopsida</taxon>
        <taxon>Liliopsida</taxon>
        <taxon>Poales</taxon>
        <taxon>Poaceae</taxon>
        <taxon>BOP clade</taxon>
        <taxon>Oryzoideae</taxon>
        <taxon>Oryzeae</taxon>
        <taxon>Oryzinae</taxon>
        <taxon>Oryza</taxon>
    </lineage>
</organism>
<keyword evidence="3" id="KW-1185">Reference proteome</keyword>
<accession>A0A0E0QGL6</accession>
<dbReference type="Proteomes" id="UP000008022">
    <property type="component" value="Unassembled WGS sequence"/>
</dbReference>
<evidence type="ECO:0000313" key="3">
    <source>
        <dbReference type="Proteomes" id="UP000008022"/>
    </source>
</evidence>
<evidence type="ECO:0000313" key="2">
    <source>
        <dbReference type="EnsemblPlants" id="ORUFI08G09720.1"/>
    </source>
</evidence>
<evidence type="ECO:0000256" key="1">
    <source>
        <dbReference type="SAM" id="MobiDB-lite"/>
    </source>
</evidence>
<name>A0A0E0QGL6_ORYRU</name>
<dbReference type="EnsemblPlants" id="ORUFI08G09720.1">
    <property type="protein sequence ID" value="ORUFI08G09720.1"/>
    <property type="gene ID" value="ORUFI08G09720"/>
</dbReference>
<sequence>MVKIDLWKKTHPTCDYLLLYPVHIKILIFGSLREINIVKGQSTSSPICHLLPLSHFPLSHFPFLGADIEVDSRWLGGGEVERHGRVGVKKIDTSSGELVGWSMGSVWKPRMSRLMARLQERALAGIGTEEDDGEGGIILDPEKRWQGGVLGRARVPCGDGGGRRRRRAAKTDLELAKPSLNGLHQKDGVPEGGPCKRGEEGPVRGMQCTDQS</sequence>
<feature type="compositionally biased region" description="Basic and acidic residues" evidence="1">
    <location>
        <begin position="184"/>
        <end position="202"/>
    </location>
</feature>
<dbReference type="Gramene" id="ORUFI08G09720.1">
    <property type="protein sequence ID" value="ORUFI08G09720.1"/>
    <property type="gene ID" value="ORUFI08G09720"/>
</dbReference>